<evidence type="ECO:0000259" key="3">
    <source>
        <dbReference type="PROSITE" id="PS50222"/>
    </source>
</evidence>
<dbReference type="PANTHER" id="PTHR46810">
    <property type="entry name" value="INACTIVE POLYGLYCYLASE TTLL10"/>
    <property type="match status" value="1"/>
</dbReference>
<reference evidence="4" key="1">
    <citation type="submission" date="2021-01" db="EMBL/GenBank/DDBJ databases">
        <authorList>
            <person name="Corre E."/>
            <person name="Pelletier E."/>
            <person name="Niang G."/>
            <person name="Scheremetjew M."/>
            <person name="Finn R."/>
            <person name="Kale V."/>
            <person name="Holt S."/>
            <person name="Cochrane G."/>
            <person name="Meng A."/>
            <person name="Brown T."/>
            <person name="Cohen L."/>
        </authorList>
    </citation>
    <scope>NUCLEOTIDE SEQUENCE</scope>
    <source>
        <strain evidence="4">CCMP 2712</strain>
    </source>
</reference>
<dbReference type="InterPro" id="IPR004344">
    <property type="entry name" value="TTL/TTLL_fam"/>
</dbReference>
<accession>A0A7S4NSY3</accession>
<feature type="compositionally biased region" description="Basic residues" evidence="2">
    <location>
        <begin position="374"/>
        <end position="383"/>
    </location>
</feature>
<feature type="compositionally biased region" description="Basic and acidic residues" evidence="2">
    <location>
        <begin position="333"/>
        <end position="355"/>
    </location>
</feature>
<feature type="compositionally biased region" description="Polar residues" evidence="2">
    <location>
        <begin position="399"/>
        <end position="427"/>
    </location>
</feature>
<dbReference type="GO" id="GO:0005509">
    <property type="term" value="F:calcium ion binding"/>
    <property type="evidence" value="ECO:0007669"/>
    <property type="project" value="InterPro"/>
</dbReference>
<dbReference type="InterPro" id="IPR002048">
    <property type="entry name" value="EF_hand_dom"/>
</dbReference>
<dbReference type="InterPro" id="IPR011992">
    <property type="entry name" value="EF-hand-dom_pair"/>
</dbReference>
<feature type="compositionally biased region" description="Basic residues" evidence="2">
    <location>
        <begin position="454"/>
        <end position="463"/>
    </location>
</feature>
<evidence type="ECO:0000256" key="1">
    <source>
        <dbReference type="ARBA" id="ARBA00022837"/>
    </source>
</evidence>
<dbReference type="PROSITE" id="PS00018">
    <property type="entry name" value="EF_HAND_1"/>
    <property type="match status" value="1"/>
</dbReference>
<dbReference type="SUPFAM" id="SSF47473">
    <property type="entry name" value="EF-hand"/>
    <property type="match status" value="1"/>
</dbReference>
<organism evidence="4">
    <name type="scientific">Guillardia theta</name>
    <name type="common">Cryptophyte</name>
    <name type="synonym">Cryptomonas phi</name>
    <dbReference type="NCBI Taxonomy" id="55529"/>
    <lineage>
        <taxon>Eukaryota</taxon>
        <taxon>Cryptophyceae</taxon>
        <taxon>Pyrenomonadales</taxon>
        <taxon>Geminigeraceae</taxon>
        <taxon>Guillardia</taxon>
    </lineage>
</organism>
<feature type="region of interest" description="Disordered" evidence="2">
    <location>
        <begin position="579"/>
        <end position="604"/>
    </location>
</feature>
<dbReference type="Gene3D" id="1.10.238.10">
    <property type="entry name" value="EF-hand"/>
    <property type="match status" value="1"/>
</dbReference>
<dbReference type="PROSITE" id="PS50222">
    <property type="entry name" value="EF_HAND_2"/>
    <property type="match status" value="1"/>
</dbReference>
<feature type="compositionally biased region" description="Basic and acidic residues" evidence="2">
    <location>
        <begin position="299"/>
        <end position="310"/>
    </location>
</feature>
<feature type="region of interest" description="Disordered" evidence="2">
    <location>
        <begin position="215"/>
        <end position="235"/>
    </location>
</feature>
<dbReference type="InterPro" id="IPR018247">
    <property type="entry name" value="EF_Hand_1_Ca_BS"/>
</dbReference>
<feature type="domain" description="EF-hand" evidence="3">
    <location>
        <begin position="52"/>
        <end position="81"/>
    </location>
</feature>
<feature type="compositionally biased region" description="Polar residues" evidence="2">
    <location>
        <begin position="514"/>
        <end position="525"/>
    </location>
</feature>
<feature type="compositionally biased region" description="Acidic residues" evidence="2">
    <location>
        <begin position="216"/>
        <end position="228"/>
    </location>
</feature>
<dbReference type="PROSITE" id="PS51221">
    <property type="entry name" value="TTL"/>
    <property type="match status" value="1"/>
</dbReference>
<dbReference type="SUPFAM" id="SSF56059">
    <property type="entry name" value="Glutathione synthetase ATP-binding domain-like"/>
    <property type="match status" value="1"/>
</dbReference>
<protein>
    <recommendedName>
        <fullName evidence="3">EF-hand domain-containing protein</fullName>
    </recommendedName>
</protein>
<name>A0A7S4NSY3_GUITH</name>
<feature type="region of interest" description="Disordered" evidence="2">
    <location>
        <begin position="816"/>
        <end position="835"/>
    </location>
</feature>
<dbReference type="AlphaFoldDB" id="A0A7S4NSY3"/>
<gene>
    <name evidence="4" type="ORF">GTHE00462_LOCUS18409</name>
</gene>
<feature type="compositionally biased region" description="Basic residues" evidence="2">
    <location>
        <begin position="311"/>
        <end position="324"/>
    </location>
</feature>
<dbReference type="InterPro" id="IPR027752">
    <property type="entry name" value="TTLL10"/>
</dbReference>
<feature type="region of interest" description="Disordered" evidence="2">
    <location>
        <begin position="454"/>
        <end position="565"/>
    </location>
</feature>
<feature type="region of interest" description="Disordered" evidence="2">
    <location>
        <begin position="299"/>
        <end position="427"/>
    </location>
</feature>
<sequence length="1048" mass="115885">MEAEEAEGTTNDALHALQSDPHADLELSCFSFHVPGLNLLAAALLYNGLTPEEGFEVFDIDCDGKINLSEFLQTSRPLLGMIDEAAHVQLHRAMDFDGSGCIERHNWIELLRGYDAAKVLEERGITPCVHEQEMAEEEERQLVERGAEIPPPLPAAAQIHSQDMRAAEMVLEECEDSGISAGGGIDEQRHANSEGDVKARYLGDHADYLRIQEEDVKAEEESEKESTEELCAPTRSILDLQQYRQSMSENREALGPNSNASDSLKDLCLHAEGLKIVEESAEEVLLDNLHMSQDDNRAVELRGEGQDVPKKASKRKSVVSRKPLKASNSVEEGQDKVKGKTRGTESDAPHAERRINTPRGLFARLSEPKESPVKSKRLLRSRTPRYVSEGLDRSLLQDHGTSTDLPQQGLSSSTRPSAHESAPSSSFETPFWIRLSAPVVPKVSKEAWDILPSRKSKSRKKRAEKAESSSRAGLEVLPMIGNGVTAGSQSLSKQKKVEESSAKAPSRPPRALLTTRSLSAPSSSEHTARATVSARGSSRLSAEDDAADPVKVPGTSSTEKGLLSLPVGVRPGVKLEQLAETGRSRANGASRARADKTSSSSGWSITTGDPLTCVQLLEQVNTELGNPKGVESIWRPSWCQEGAKPTFFVVNGNGFPSIVDTFTKHGYQRLSFNAKNDDSYAIRWVQQTWEVNFDTFRAGEQLVNVLPGVEVLSNKSKLLRCLEEHAKSSGCDLGFLPMSKIASNPRGLLQGAGDLLGKEGEEMARDERIWIIKPSNNNQGTGIVVCRTCDIPAISRDIWVDSLDVIEPLRAAEEGRAERRSAAKKERGKKSASGEKRLLRPGDEVILQEYIMNPLLIARRKFDIRAFCLVASVNPRLFLRYDDFYLRRACEAFDVKDLGRKSSHLTNICVQKHHPLFGEDSVWDASRFRQYLESKDLGGMLDDQILPGIERIMTDCVQAALPTLSTRRGCFQLLGFDLLIDVSGHVYLLEVNRNPDLQSHTRRLHGIFHALLEDTLQVVTDVNIKLMKGMPPWPPERATSFKRLMVKE</sequence>
<dbReference type="Pfam" id="PF03133">
    <property type="entry name" value="TTL"/>
    <property type="match status" value="1"/>
</dbReference>
<dbReference type="GO" id="GO:0070737">
    <property type="term" value="F:protein-glycine ligase activity, elongating"/>
    <property type="evidence" value="ECO:0007669"/>
    <property type="project" value="TreeGrafter"/>
</dbReference>
<proteinExistence type="predicted"/>
<evidence type="ECO:0000256" key="2">
    <source>
        <dbReference type="SAM" id="MobiDB-lite"/>
    </source>
</evidence>
<feature type="compositionally biased region" description="Low complexity" evidence="2">
    <location>
        <begin position="584"/>
        <end position="604"/>
    </location>
</feature>
<dbReference type="Gene3D" id="3.30.470.20">
    <property type="entry name" value="ATP-grasp fold, B domain"/>
    <property type="match status" value="1"/>
</dbReference>
<feature type="compositionally biased region" description="Basic and acidic residues" evidence="2">
    <location>
        <begin position="816"/>
        <end position="825"/>
    </location>
</feature>
<keyword evidence="1" id="KW-0106">Calcium</keyword>
<dbReference type="EMBL" id="HBKN01023480">
    <property type="protein sequence ID" value="CAE2305582.1"/>
    <property type="molecule type" value="Transcribed_RNA"/>
</dbReference>
<dbReference type="PANTHER" id="PTHR46810:SF1">
    <property type="entry name" value="INACTIVE POLYGLYCYLASE TTLL10"/>
    <property type="match status" value="1"/>
</dbReference>
<evidence type="ECO:0000313" key="4">
    <source>
        <dbReference type="EMBL" id="CAE2305582.1"/>
    </source>
</evidence>